<dbReference type="GO" id="GO:0003735">
    <property type="term" value="F:structural constituent of ribosome"/>
    <property type="evidence" value="ECO:0007669"/>
    <property type="project" value="InterPro"/>
</dbReference>
<feature type="compositionally biased region" description="Polar residues" evidence="2">
    <location>
        <begin position="274"/>
        <end position="290"/>
    </location>
</feature>
<feature type="region of interest" description="Disordered" evidence="2">
    <location>
        <begin position="269"/>
        <end position="331"/>
    </location>
</feature>
<dbReference type="Pfam" id="PF06283">
    <property type="entry name" value="ThuA"/>
    <property type="match status" value="1"/>
</dbReference>
<evidence type="ECO:0000313" key="4">
    <source>
        <dbReference type="EMBL" id="WVN86460.1"/>
    </source>
</evidence>
<organism evidence="4 5">
    <name type="scientific">Cryptococcus depauperatus CBS 7841</name>
    <dbReference type="NCBI Taxonomy" id="1295531"/>
    <lineage>
        <taxon>Eukaryota</taxon>
        <taxon>Fungi</taxon>
        <taxon>Dikarya</taxon>
        <taxon>Basidiomycota</taxon>
        <taxon>Agaricomycotina</taxon>
        <taxon>Tremellomycetes</taxon>
        <taxon>Tremellales</taxon>
        <taxon>Cryptococcaceae</taxon>
        <taxon>Cryptococcus</taxon>
    </lineage>
</organism>
<keyword evidence="5" id="KW-1185">Reference proteome</keyword>
<feature type="domain" description="ThuA-like" evidence="3">
    <location>
        <begin position="13"/>
        <end position="245"/>
    </location>
</feature>
<dbReference type="EMBL" id="CP143785">
    <property type="protein sequence ID" value="WVN86460.1"/>
    <property type="molecule type" value="Genomic_DNA"/>
</dbReference>
<dbReference type="InterPro" id="IPR038340">
    <property type="entry name" value="MRP-L47_sf"/>
</dbReference>
<evidence type="ECO:0000256" key="2">
    <source>
        <dbReference type="SAM" id="MobiDB-lite"/>
    </source>
</evidence>
<dbReference type="GeneID" id="91085837"/>
<dbReference type="InterPro" id="IPR029010">
    <property type="entry name" value="ThuA-like"/>
</dbReference>
<dbReference type="KEGG" id="cdep:91085837"/>
<feature type="compositionally biased region" description="Basic and acidic residues" evidence="2">
    <location>
        <begin position="596"/>
        <end position="613"/>
    </location>
</feature>
<name>A0AAJ8LZH2_9TREE</name>
<dbReference type="PANTHER" id="PTHR40469:SF2">
    <property type="entry name" value="GALACTOSE-BINDING DOMAIN-LIKE SUPERFAMILY PROTEIN"/>
    <property type="match status" value="1"/>
</dbReference>
<proteinExistence type="predicted"/>
<protein>
    <recommendedName>
        <fullName evidence="1">54S ribosomal protein L4, mitochondrial</fullName>
    </recommendedName>
</protein>
<feature type="compositionally biased region" description="Low complexity" evidence="2">
    <location>
        <begin position="292"/>
        <end position="301"/>
    </location>
</feature>
<dbReference type="Pfam" id="PF06984">
    <property type="entry name" value="MRP-L47"/>
    <property type="match status" value="1"/>
</dbReference>
<feature type="region of interest" description="Disordered" evidence="2">
    <location>
        <begin position="360"/>
        <end position="382"/>
    </location>
</feature>
<reference evidence="4" key="2">
    <citation type="journal article" date="2022" name="Elife">
        <title>Obligate sexual reproduction of a homothallic fungus closely related to the Cryptococcus pathogenic species complex.</title>
        <authorList>
            <person name="Passer A.R."/>
            <person name="Clancey S.A."/>
            <person name="Shea T."/>
            <person name="David-Palma M."/>
            <person name="Averette A.F."/>
            <person name="Boekhout T."/>
            <person name="Porcel B.M."/>
            <person name="Nowrousian M."/>
            <person name="Cuomo C.A."/>
            <person name="Sun S."/>
            <person name="Heitman J."/>
            <person name="Coelho M.A."/>
        </authorList>
    </citation>
    <scope>NUCLEOTIDE SEQUENCE</scope>
    <source>
        <strain evidence="4">CBS 7841</strain>
    </source>
</reference>
<dbReference type="Proteomes" id="UP000094043">
    <property type="component" value="Chromosome 2"/>
</dbReference>
<evidence type="ECO:0000256" key="1">
    <source>
        <dbReference type="ARBA" id="ARBA00035399"/>
    </source>
</evidence>
<reference evidence="4" key="3">
    <citation type="submission" date="2024-01" db="EMBL/GenBank/DDBJ databases">
        <authorList>
            <person name="Coelho M.A."/>
            <person name="David-Palma M."/>
            <person name="Shea T."/>
            <person name="Sun S."/>
            <person name="Cuomo C.A."/>
            <person name="Heitman J."/>
        </authorList>
    </citation>
    <scope>NUCLEOTIDE SEQUENCE</scope>
    <source>
        <strain evidence="4">CBS 7841</strain>
    </source>
</reference>
<dbReference type="Gene3D" id="6.10.330.20">
    <property type="match status" value="1"/>
</dbReference>
<evidence type="ECO:0000259" key="3">
    <source>
        <dbReference type="Pfam" id="PF06283"/>
    </source>
</evidence>
<dbReference type="GO" id="GO:0005761">
    <property type="term" value="C:mitochondrial ribosome"/>
    <property type="evidence" value="ECO:0007669"/>
    <property type="project" value="InterPro"/>
</dbReference>
<evidence type="ECO:0000313" key="5">
    <source>
        <dbReference type="Proteomes" id="UP000094043"/>
    </source>
</evidence>
<dbReference type="InterPro" id="IPR029062">
    <property type="entry name" value="Class_I_gatase-like"/>
</dbReference>
<sequence>MFGSVYAQQFIPRVLVYTATAGYRHDSIPTAIDVLEKNQAKYGIEFVFTEDKKQFIKETLNGFDGVMFVSNSDEVLDQFGQEALKAFFQSGGVYTGVHAASACLFNDNNYQQAVGAFFDYHPPLQSATFERLNETHPAVANIPDKWTFYEEVYYFRSNPRDNGAVVLLTVDESSYTNNGSSTGNYPPMGDPHPIAWYIESPQSAQPLLPNVPKAGRSFYTSLGHLNSTWQNDIFIEHIMEGLKWALDGASTRAYGVGILGNSTATLTSANSATGRVSSTTQAGTGTSKSSDAPATASSKASGAGGLDMDHNGPSTPLPHHHPPPDPSILPKYHVDTVTVQPTAPQVNTVLQRFTKKGKPMFNRPARTVPVTLPNGDLEPPKYPPPEEYFQTLEEKRSDPHPLWQFFHLPVGVQGSVKSDSVYPQDFGSLETLSAGDGNLHSGRAWTAAELRQKSFRDLHTLWYILLRERNVLVTQGEERRRLGVGSRVDGILHAKRAFRCRKSMARIKYVLNERRLGLIAAAGPQLAYTPEGSEDLKPIPMAHIPWSSSNTSDPAGATAAIRGVPPNSKRVNQFLRAQDSSPAKEESFVEDEEVAKEEVEARDEGFGGGKEAEHFTKEVNVIDGKVEKV</sequence>
<dbReference type="Gene3D" id="3.40.50.880">
    <property type="match status" value="1"/>
</dbReference>
<feature type="region of interest" description="Disordered" evidence="2">
    <location>
        <begin position="577"/>
        <end position="613"/>
    </location>
</feature>
<dbReference type="AlphaFoldDB" id="A0AAJ8LZH2"/>
<dbReference type="SUPFAM" id="SSF52317">
    <property type="entry name" value="Class I glutamine amidotransferase-like"/>
    <property type="match status" value="1"/>
</dbReference>
<dbReference type="PANTHER" id="PTHR40469">
    <property type="entry name" value="SECRETED GLYCOSYL HYDROLASE"/>
    <property type="match status" value="1"/>
</dbReference>
<dbReference type="RefSeq" id="XP_066067160.1">
    <property type="nucleotide sequence ID" value="XM_066211063.1"/>
</dbReference>
<gene>
    <name evidence="4" type="ORF">L203_101624</name>
</gene>
<dbReference type="InterPro" id="IPR010729">
    <property type="entry name" value="Ribosomal_uL29_mit"/>
</dbReference>
<dbReference type="GO" id="GO:0006412">
    <property type="term" value="P:translation"/>
    <property type="evidence" value="ECO:0007669"/>
    <property type="project" value="InterPro"/>
</dbReference>
<reference evidence="4" key="1">
    <citation type="submission" date="2016-06" db="EMBL/GenBank/DDBJ databases">
        <authorList>
            <person name="Cuomo C."/>
            <person name="Litvintseva A."/>
            <person name="Heitman J."/>
            <person name="Chen Y."/>
            <person name="Sun S."/>
            <person name="Springer D."/>
            <person name="Dromer F."/>
            <person name="Young S."/>
            <person name="Zeng Q."/>
            <person name="Chapman S."/>
            <person name="Gujja S."/>
            <person name="Saif S."/>
            <person name="Birren B."/>
        </authorList>
    </citation>
    <scope>NUCLEOTIDE SEQUENCE</scope>
    <source>
        <strain evidence="4">CBS 7841</strain>
    </source>
</reference>
<accession>A0AAJ8LZH2</accession>